<dbReference type="PANTHER" id="PTHR37422:SF13">
    <property type="entry name" value="LIPOPOLYSACCHARIDE BIOSYNTHESIS PROTEIN PA4999-RELATED"/>
    <property type="match status" value="1"/>
</dbReference>
<feature type="transmembrane region" description="Helical" evidence="5">
    <location>
        <begin position="89"/>
        <end position="108"/>
    </location>
</feature>
<evidence type="ECO:0000256" key="3">
    <source>
        <dbReference type="ARBA" id="ARBA00022989"/>
    </source>
</evidence>
<accession>A0A4U1CA78</accession>
<protein>
    <submittedName>
        <fullName evidence="7">O-antigen ligase family protein</fullName>
    </submittedName>
</protein>
<dbReference type="OrthoDB" id="747420at2"/>
<evidence type="ECO:0000259" key="6">
    <source>
        <dbReference type="Pfam" id="PF04932"/>
    </source>
</evidence>
<dbReference type="AlphaFoldDB" id="A0A4U1CA78"/>
<evidence type="ECO:0000256" key="1">
    <source>
        <dbReference type="ARBA" id="ARBA00004141"/>
    </source>
</evidence>
<feature type="transmembrane region" description="Helical" evidence="5">
    <location>
        <begin position="161"/>
        <end position="182"/>
    </location>
</feature>
<proteinExistence type="predicted"/>
<comment type="caution">
    <text evidence="7">The sequence shown here is derived from an EMBL/GenBank/DDBJ whole genome shotgun (WGS) entry which is preliminary data.</text>
</comment>
<evidence type="ECO:0000256" key="5">
    <source>
        <dbReference type="SAM" id="Phobius"/>
    </source>
</evidence>
<name>A0A4U1CA78_9SPHI</name>
<keyword evidence="2 5" id="KW-0812">Transmembrane</keyword>
<evidence type="ECO:0000313" key="7">
    <source>
        <dbReference type="EMBL" id="TKC00588.1"/>
    </source>
</evidence>
<dbReference type="RefSeq" id="WP_136824797.1">
    <property type="nucleotide sequence ID" value="NZ_SWBP01000001.1"/>
</dbReference>
<dbReference type="EMBL" id="SWBP01000001">
    <property type="protein sequence ID" value="TKC00588.1"/>
    <property type="molecule type" value="Genomic_DNA"/>
</dbReference>
<dbReference type="PANTHER" id="PTHR37422">
    <property type="entry name" value="TEICHURONIC ACID BIOSYNTHESIS PROTEIN TUAE"/>
    <property type="match status" value="1"/>
</dbReference>
<evidence type="ECO:0000313" key="8">
    <source>
        <dbReference type="Proteomes" id="UP000308181"/>
    </source>
</evidence>
<dbReference type="Pfam" id="PF04932">
    <property type="entry name" value="Wzy_C"/>
    <property type="match status" value="1"/>
</dbReference>
<dbReference type="GO" id="GO:0016874">
    <property type="term" value="F:ligase activity"/>
    <property type="evidence" value="ECO:0007669"/>
    <property type="project" value="UniProtKB-KW"/>
</dbReference>
<keyword evidence="3 5" id="KW-1133">Transmembrane helix</keyword>
<feature type="transmembrane region" description="Helical" evidence="5">
    <location>
        <begin position="189"/>
        <end position="208"/>
    </location>
</feature>
<dbReference type="InterPro" id="IPR007016">
    <property type="entry name" value="O-antigen_ligase-rel_domated"/>
</dbReference>
<comment type="subcellular location">
    <subcellularLocation>
        <location evidence="1">Membrane</location>
        <topology evidence="1">Multi-pass membrane protein</topology>
    </subcellularLocation>
</comment>
<feature type="transmembrane region" description="Helical" evidence="5">
    <location>
        <begin position="337"/>
        <end position="360"/>
    </location>
</feature>
<organism evidence="7 8">
    <name type="scientific">Pedobacter cryophilus</name>
    <dbReference type="NCBI Taxonomy" id="2571271"/>
    <lineage>
        <taxon>Bacteria</taxon>
        <taxon>Pseudomonadati</taxon>
        <taxon>Bacteroidota</taxon>
        <taxon>Sphingobacteriia</taxon>
        <taxon>Sphingobacteriales</taxon>
        <taxon>Sphingobacteriaceae</taxon>
        <taxon>Pedobacter</taxon>
    </lineage>
</organism>
<dbReference type="Proteomes" id="UP000308181">
    <property type="component" value="Unassembled WGS sequence"/>
</dbReference>
<feature type="transmembrane region" description="Helical" evidence="5">
    <location>
        <begin position="120"/>
        <end position="141"/>
    </location>
</feature>
<keyword evidence="4 5" id="KW-0472">Membrane</keyword>
<evidence type="ECO:0000256" key="2">
    <source>
        <dbReference type="ARBA" id="ARBA00022692"/>
    </source>
</evidence>
<feature type="domain" description="O-antigen ligase-related" evidence="6">
    <location>
        <begin position="211"/>
        <end position="351"/>
    </location>
</feature>
<dbReference type="InterPro" id="IPR051533">
    <property type="entry name" value="WaaL-like"/>
</dbReference>
<feature type="transmembrane region" description="Helical" evidence="5">
    <location>
        <begin position="64"/>
        <end position="83"/>
    </location>
</feature>
<feature type="transmembrane region" description="Helical" evidence="5">
    <location>
        <begin position="389"/>
        <end position="406"/>
    </location>
</feature>
<feature type="transmembrane region" description="Helical" evidence="5">
    <location>
        <begin position="31"/>
        <end position="52"/>
    </location>
</feature>
<evidence type="ECO:0000256" key="4">
    <source>
        <dbReference type="ARBA" id="ARBA00023136"/>
    </source>
</evidence>
<gene>
    <name evidence="7" type="ORF">FA046_02610</name>
</gene>
<feature type="transmembrane region" description="Helical" evidence="5">
    <location>
        <begin position="238"/>
        <end position="255"/>
    </location>
</feature>
<feature type="transmembrane region" description="Helical" evidence="5">
    <location>
        <begin position="367"/>
        <end position="383"/>
    </location>
</feature>
<keyword evidence="8" id="KW-1185">Reference proteome</keyword>
<reference evidence="7 8" key="1">
    <citation type="submission" date="2019-04" db="EMBL/GenBank/DDBJ databases">
        <title>Pedobacter sp. AR-3-17 sp. nov., isolated from Arctic soil.</title>
        <authorList>
            <person name="Dahal R.H."/>
            <person name="Kim D.-U."/>
        </authorList>
    </citation>
    <scope>NUCLEOTIDE SEQUENCE [LARGE SCALE GENOMIC DNA]</scope>
    <source>
        <strain evidence="7 8">AR-3-17</strain>
    </source>
</reference>
<feature type="transmembrane region" description="Helical" evidence="5">
    <location>
        <begin position="214"/>
        <end position="231"/>
    </location>
</feature>
<dbReference type="GO" id="GO:0016020">
    <property type="term" value="C:membrane"/>
    <property type="evidence" value="ECO:0007669"/>
    <property type="project" value="UniProtKB-SubCell"/>
</dbReference>
<keyword evidence="7" id="KW-0436">Ligase</keyword>
<sequence length="412" mass="47685">MSKIVSKENYSSFISNNALEWSCYLLVFGLFYSRALLSISTVLILLSGLLSFYQKKNKEIKIGLIQYLFLAIYAAFIFSIFHTEDINEWKSIVFKVNYLILLPFGFLLAPKLNQVKIKYLLAFFILCCFACLTIDSIYVLLNYEHFIKQVAVSKNIVSVFGPVHTELGLLSTVSFVLIIYFISIEKNKLKLLLLTSLSLVFFLELCVISFRFSLLSIFIIGILYLLYQTFILKKYIQLIYLVLVAFSAVVLIKTVPPVKARYDNTVQDIYSIIENKNPNYQSLGQRWAAVKCTTEIIKKNAWFGVSPSDLKDDMQAQYQKDSYLLIPENRIFIHNQFLYYAASFGIPFTVVVFIVFLILIIKKTQKNYLIFWLMVPFFLHMFSDNTLERQISGGCILFFLLLLPNLNMKSQT</sequence>